<feature type="transmembrane region" description="Helical" evidence="2">
    <location>
        <begin position="6"/>
        <end position="26"/>
    </location>
</feature>
<keyword evidence="2" id="KW-0472">Membrane</keyword>
<keyword evidence="2" id="KW-1133">Transmembrane helix</keyword>
<accession>A0A6J5UBA3</accession>
<sequence>MFSLCAFIFFFTFSLFIFSFSVFKILRKTEQKQQTQNDLFELKRSLSETLGKTQLTHENDPTHISNPPHKLLVEILPSDSPKWASLFVNREGGDPDDAGSGLDVEKLGSGGDQRVKKKKRRAKKKSSSHLEEEEEDSGIHIRDTENSGPGLGFSGP</sequence>
<keyword evidence="2" id="KW-0812">Transmembrane</keyword>
<evidence type="ECO:0000256" key="2">
    <source>
        <dbReference type="SAM" id="Phobius"/>
    </source>
</evidence>
<reference evidence="3 4" key="1">
    <citation type="submission" date="2020-05" db="EMBL/GenBank/DDBJ databases">
        <authorList>
            <person name="Campoy J."/>
            <person name="Schneeberger K."/>
            <person name="Spophaly S."/>
        </authorList>
    </citation>
    <scope>NUCLEOTIDE SEQUENCE [LARGE SCALE GENOMIC DNA]</scope>
    <source>
        <strain evidence="3">PruArmRojPasFocal</strain>
    </source>
</reference>
<dbReference type="Proteomes" id="UP000507222">
    <property type="component" value="Unassembled WGS sequence"/>
</dbReference>
<organism evidence="3 4">
    <name type="scientific">Prunus armeniaca</name>
    <name type="common">Apricot</name>
    <name type="synonym">Armeniaca vulgaris</name>
    <dbReference type="NCBI Taxonomy" id="36596"/>
    <lineage>
        <taxon>Eukaryota</taxon>
        <taxon>Viridiplantae</taxon>
        <taxon>Streptophyta</taxon>
        <taxon>Embryophyta</taxon>
        <taxon>Tracheophyta</taxon>
        <taxon>Spermatophyta</taxon>
        <taxon>Magnoliopsida</taxon>
        <taxon>eudicotyledons</taxon>
        <taxon>Gunneridae</taxon>
        <taxon>Pentapetalae</taxon>
        <taxon>rosids</taxon>
        <taxon>fabids</taxon>
        <taxon>Rosales</taxon>
        <taxon>Rosaceae</taxon>
        <taxon>Amygdaloideae</taxon>
        <taxon>Amygdaleae</taxon>
        <taxon>Prunus</taxon>
    </lineage>
</organism>
<dbReference type="PANTHER" id="PTHR35991">
    <property type="entry name" value="CA-RESPONSIVE PROTEIN"/>
    <property type="match status" value="1"/>
</dbReference>
<feature type="region of interest" description="Disordered" evidence="1">
    <location>
        <begin position="86"/>
        <end position="156"/>
    </location>
</feature>
<gene>
    <name evidence="3" type="ORF">CURHAP_LOCUS18994</name>
</gene>
<evidence type="ECO:0000256" key="1">
    <source>
        <dbReference type="SAM" id="MobiDB-lite"/>
    </source>
</evidence>
<dbReference type="PANTHER" id="PTHR35991:SF1">
    <property type="entry name" value="CA-RESPONSIVE PROTEIN"/>
    <property type="match status" value="1"/>
</dbReference>
<feature type="compositionally biased region" description="Basic residues" evidence="1">
    <location>
        <begin position="115"/>
        <end position="127"/>
    </location>
</feature>
<evidence type="ECO:0000313" key="3">
    <source>
        <dbReference type="EMBL" id="CAB4272405.1"/>
    </source>
</evidence>
<protein>
    <submittedName>
        <fullName evidence="3">Uncharacterized protein</fullName>
    </submittedName>
</protein>
<name>A0A6J5UBA3_PRUAR</name>
<dbReference type="EMBL" id="CAEKDK010000003">
    <property type="protein sequence ID" value="CAB4272405.1"/>
    <property type="molecule type" value="Genomic_DNA"/>
</dbReference>
<proteinExistence type="predicted"/>
<dbReference type="AlphaFoldDB" id="A0A6J5UBA3"/>
<evidence type="ECO:0000313" key="4">
    <source>
        <dbReference type="Proteomes" id="UP000507222"/>
    </source>
</evidence>